<dbReference type="STRING" id="1137799.GZ78_27475"/>
<dbReference type="EMBL" id="JOKH01000010">
    <property type="protein sequence ID" value="KEQ12189.1"/>
    <property type="molecule type" value="Genomic_DNA"/>
</dbReference>
<keyword evidence="2" id="KW-1185">Reference proteome</keyword>
<protein>
    <submittedName>
        <fullName evidence="1">Uncharacterized protein</fullName>
    </submittedName>
</protein>
<sequence length="86" mass="10589">MQNDIDFLKKKLKHTLEELEYCQNIIKRYDLEKNEKKIKFLENNINTFDEEFYLEKYPDVKKSSLSPYEHYEKYGKILGRIAHRKN</sequence>
<evidence type="ECO:0000313" key="2">
    <source>
        <dbReference type="Proteomes" id="UP000028073"/>
    </source>
</evidence>
<gene>
    <name evidence="1" type="ORF">GZ78_27475</name>
</gene>
<dbReference type="AlphaFoldDB" id="A0A081N166"/>
<organism evidence="1 2">
    <name type="scientific">Endozoicomonas numazuensis</name>
    <dbReference type="NCBI Taxonomy" id="1137799"/>
    <lineage>
        <taxon>Bacteria</taxon>
        <taxon>Pseudomonadati</taxon>
        <taxon>Pseudomonadota</taxon>
        <taxon>Gammaproteobacteria</taxon>
        <taxon>Oceanospirillales</taxon>
        <taxon>Endozoicomonadaceae</taxon>
        <taxon>Endozoicomonas</taxon>
    </lineage>
</organism>
<evidence type="ECO:0000313" key="1">
    <source>
        <dbReference type="EMBL" id="KEQ12189.1"/>
    </source>
</evidence>
<reference evidence="1 2" key="1">
    <citation type="submission" date="2014-06" db="EMBL/GenBank/DDBJ databases">
        <title>Whole Genome Sequences of Three Symbiotic Endozoicomonas Bacteria.</title>
        <authorList>
            <person name="Neave M.J."/>
            <person name="Apprill A."/>
            <person name="Voolstra C.R."/>
        </authorList>
    </citation>
    <scope>NUCLEOTIDE SEQUENCE [LARGE SCALE GENOMIC DNA]</scope>
    <source>
        <strain evidence="1 2">DSM 25634</strain>
    </source>
</reference>
<name>A0A081N166_9GAMM</name>
<dbReference type="OrthoDB" id="7068720at2"/>
<comment type="caution">
    <text evidence="1">The sequence shown here is derived from an EMBL/GenBank/DDBJ whole genome shotgun (WGS) entry which is preliminary data.</text>
</comment>
<accession>A0A081N166</accession>
<dbReference type="Proteomes" id="UP000028073">
    <property type="component" value="Unassembled WGS sequence"/>
</dbReference>
<dbReference type="RefSeq" id="WP_034842678.1">
    <property type="nucleotide sequence ID" value="NZ_JOKH01000010.1"/>
</dbReference>
<proteinExistence type="predicted"/>